<name>A0ABX6VZ88_STRMQ</name>
<dbReference type="InterPro" id="IPR003594">
    <property type="entry name" value="HATPase_dom"/>
</dbReference>
<organism evidence="6 7">
    <name type="scientific">Streptomyces malaysiensis</name>
    <dbReference type="NCBI Taxonomy" id="92644"/>
    <lineage>
        <taxon>Bacteria</taxon>
        <taxon>Bacillati</taxon>
        <taxon>Actinomycetota</taxon>
        <taxon>Actinomycetes</taxon>
        <taxon>Kitasatosporales</taxon>
        <taxon>Streptomycetaceae</taxon>
        <taxon>Streptomyces</taxon>
        <taxon>Streptomyces violaceusniger group</taxon>
    </lineage>
</organism>
<dbReference type="Pfam" id="PF07730">
    <property type="entry name" value="HisKA_3"/>
    <property type="match status" value="1"/>
</dbReference>
<dbReference type="Gene3D" id="3.30.450.40">
    <property type="match status" value="1"/>
</dbReference>
<evidence type="ECO:0000313" key="7">
    <source>
        <dbReference type="Proteomes" id="UP000663421"/>
    </source>
</evidence>
<dbReference type="PANTHER" id="PTHR24421:SF58">
    <property type="entry name" value="SIGNAL TRANSDUCTION HISTIDINE-PROTEIN KINASE_PHOSPHATASE UHPB"/>
    <property type="match status" value="1"/>
</dbReference>
<dbReference type="Gene3D" id="1.20.5.1930">
    <property type="match status" value="1"/>
</dbReference>
<feature type="domain" description="Histidine kinase" evidence="5">
    <location>
        <begin position="431"/>
        <end position="523"/>
    </location>
</feature>
<dbReference type="InterPro" id="IPR029016">
    <property type="entry name" value="GAF-like_dom_sf"/>
</dbReference>
<evidence type="ECO:0000313" key="6">
    <source>
        <dbReference type="EMBL" id="QPI54016.1"/>
    </source>
</evidence>
<sequence length="545" mass="59314">MNSRSRGTGVADVRDRSVVPVGAPITDGCLSDVVPDGIAVINAEGAFVRLNAPAITLCARPAGSLVGALAPFKPVQDVSPDALGLLDDDAAEQVCVWDTADGRRLEFAYRSRALPDDPSMTVVSFRDVSGERRRQRRLAAIARSAVKLASEGSITATLDALAREVSQADAMAGVQILTLDESGQALQVMGSAGFRRWPDFFDRLMECRERGAALRMIDAFEVREPVVIPDRWAAIEKDPSWEPLHEYLGELKWSWFASVPLLIRSRSAGILNAFFAPGQVVGHRTMEFLQAMAEQAAVAVDYASLLQKERELARREERQRLARDLHDSIVQQVFSIGMQAKSVGVLAARGESVPAASARRFADEVGTLTQAVLTDLRAMVHEFRPASLTQLGLEEAVRALAESATNRTGLTFSVLVGAGLDRLTPEMAEDVYRIIAEAIHNVVKHAEASEVTIRMGVRNYELAVTVTDDGKGIRTTRMQKGVPGDRYGLTSMKERAERWGGTVRVRQRSSAGTVVRAVVPLPALVPRSTHSQPDQHKEPAEDPTP</sequence>
<dbReference type="InterPro" id="IPR011712">
    <property type="entry name" value="Sig_transdc_His_kin_sub3_dim/P"/>
</dbReference>
<gene>
    <name evidence="6" type="ORF">I1A49_02910</name>
</gene>
<protein>
    <submittedName>
        <fullName evidence="6">GAF domain-containing sensor histidine kinase</fullName>
    </submittedName>
</protein>
<evidence type="ECO:0000256" key="4">
    <source>
        <dbReference type="SAM" id="MobiDB-lite"/>
    </source>
</evidence>
<feature type="compositionally biased region" description="Basic and acidic residues" evidence="4">
    <location>
        <begin position="533"/>
        <end position="545"/>
    </location>
</feature>
<dbReference type="InterPro" id="IPR005467">
    <property type="entry name" value="His_kinase_dom"/>
</dbReference>
<evidence type="ECO:0000256" key="1">
    <source>
        <dbReference type="ARBA" id="ARBA00022679"/>
    </source>
</evidence>
<dbReference type="EMBL" id="CP065050">
    <property type="protein sequence ID" value="QPI54016.1"/>
    <property type="molecule type" value="Genomic_DNA"/>
</dbReference>
<dbReference type="InterPro" id="IPR050482">
    <property type="entry name" value="Sensor_HK_TwoCompSys"/>
</dbReference>
<dbReference type="InterPro" id="IPR003018">
    <property type="entry name" value="GAF"/>
</dbReference>
<evidence type="ECO:0000259" key="5">
    <source>
        <dbReference type="PROSITE" id="PS50109"/>
    </source>
</evidence>
<keyword evidence="3" id="KW-0902">Two-component regulatory system</keyword>
<dbReference type="Pfam" id="PF13185">
    <property type="entry name" value="GAF_2"/>
    <property type="match status" value="1"/>
</dbReference>
<proteinExistence type="predicted"/>
<keyword evidence="2 6" id="KW-0418">Kinase</keyword>
<dbReference type="SUPFAM" id="SSF55781">
    <property type="entry name" value="GAF domain-like"/>
    <property type="match status" value="1"/>
</dbReference>
<dbReference type="Pfam" id="PF02518">
    <property type="entry name" value="HATPase_c"/>
    <property type="match status" value="1"/>
</dbReference>
<keyword evidence="7" id="KW-1185">Reference proteome</keyword>
<dbReference type="PANTHER" id="PTHR24421">
    <property type="entry name" value="NITRATE/NITRITE SENSOR PROTEIN NARX-RELATED"/>
    <property type="match status" value="1"/>
</dbReference>
<dbReference type="SMART" id="SM00387">
    <property type="entry name" value="HATPase_c"/>
    <property type="match status" value="1"/>
</dbReference>
<feature type="region of interest" description="Disordered" evidence="4">
    <location>
        <begin position="523"/>
        <end position="545"/>
    </location>
</feature>
<dbReference type="Gene3D" id="3.30.565.10">
    <property type="entry name" value="Histidine kinase-like ATPase, C-terminal domain"/>
    <property type="match status" value="1"/>
</dbReference>
<keyword evidence="1" id="KW-0808">Transferase</keyword>
<evidence type="ECO:0000256" key="2">
    <source>
        <dbReference type="ARBA" id="ARBA00022777"/>
    </source>
</evidence>
<dbReference type="SUPFAM" id="SSF55874">
    <property type="entry name" value="ATPase domain of HSP90 chaperone/DNA topoisomerase II/histidine kinase"/>
    <property type="match status" value="1"/>
</dbReference>
<dbReference type="CDD" id="cd16917">
    <property type="entry name" value="HATPase_UhpB-NarQ-NarX-like"/>
    <property type="match status" value="1"/>
</dbReference>
<accession>A0ABX6VZ88</accession>
<dbReference type="InterPro" id="IPR036890">
    <property type="entry name" value="HATPase_C_sf"/>
</dbReference>
<dbReference type="Proteomes" id="UP000663421">
    <property type="component" value="Chromosome"/>
</dbReference>
<reference evidence="6 7" key="1">
    <citation type="submission" date="2020-11" db="EMBL/GenBank/DDBJ databases">
        <title>Complete genome sequence unveiled secondary metabolic potentials in Streptomyces solisilvae HNM0141.</title>
        <authorList>
            <person name="Huang X."/>
        </authorList>
    </citation>
    <scope>NUCLEOTIDE SEQUENCE [LARGE SCALE GENOMIC DNA]</scope>
    <source>
        <strain evidence="6 7">HNM0141</strain>
    </source>
</reference>
<dbReference type="PROSITE" id="PS50109">
    <property type="entry name" value="HIS_KIN"/>
    <property type="match status" value="1"/>
</dbReference>
<evidence type="ECO:0000256" key="3">
    <source>
        <dbReference type="ARBA" id="ARBA00023012"/>
    </source>
</evidence>
<dbReference type="GO" id="GO:0016301">
    <property type="term" value="F:kinase activity"/>
    <property type="evidence" value="ECO:0007669"/>
    <property type="project" value="UniProtKB-KW"/>
</dbReference>